<feature type="region of interest" description="Disordered" evidence="1">
    <location>
        <begin position="165"/>
        <end position="186"/>
    </location>
</feature>
<protein>
    <submittedName>
        <fullName evidence="2">Uncharacterized protein</fullName>
    </submittedName>
</protein>
<accession>A0ABY0HEE4</accession>
<sequence>MYALFNRTKVPAHALCASCTLLGSDGDSALVSQRGSSTSRPKFADADHCSCNPKGCGSGPLCRYPERNARREFWYASSDEGDVVAEEVEYEDGSADDPKRDQGKRANCGGGIFKFGGILRRGNAEKDANSGDQSLRRSDPEEEAEAEVDGDAPALLLLRPSAFPGALSVDGEAPPTTGHDAIPSIL</sequence>
<dbReference type="Proteomes" id="UP000294003">
    <property type="component" value="Unassembled WGS sequence"/>
</dbReference>
<dbReference type="EMBL" id="QJNS01000053">
    <property type="protein sequence ID" value="RYO90633.1"/>
    <property type="molecule type" value="Genomic_DNA"/>
</dbReference>
<feature type="compositionally biased region" description="Basic and acidic residues" evidence="1">
    <location>
        <begin position="123"/>
        <end position="139"/>
    </location>
</feature>
<keyword evidence="3" id="KW-1185">Reference proteome</keyword>
<reference evidence="2 3" key="1">
    <citation type="submission" date="2018-06" db="EMBL/GenBank/DDBJ databases">
        <title>Complete Genomes of Monosporascus.</title>
        <authorList>
            <person name="Robinson A.J."/>
            <person name="Natvig D.O."/>
        </authorList>
    </citation>
    <scope>NUCLEOTIDE SEQUENCE [LARGE SCALE GENOMIC DNA]</scope>
    <source>
        <strain evidence="2 3">CBS 609.92</strain>
    </source>
</reference>
<evidence type="ECO:0000313" key="3">
    <source>
        <dbReference type="Proteomes" id="UP000294003"/>
    </source>
</evidence>
<evidence type="ECO:0000256" key="1">
    <source>
        <dbReference type="SAM" id="MobiDB-lite"/>
    </source>
</evidence>
<name>A0ABY0HEE4_9PEZI</name>
<feature type="compositionally biased region" description="Acidic residues" evidence="1">
    <location>
        <begin position="140"/>
        <end position="150"/>
    </location>
</feature>
<feature type="region of interest" description="Disordered" evidence="1">
    <location>
        <begin position="123"/>
        <end position="153"/>
    </location>
</feature>
<gene>
    <name evidence="2" type="ORF">DL762_002598</name>
</gene>
<evidence type="ECO:0000313" key="2">
    <source>
        <dbReference type="EMBL" id="RYO90633.1"/>
    </source>
</evidence>
<organism evidence="2 3">
    <name type="scientific">Monosporascus cannonballus</name>
    <dbReference type="NCBI Taxonomy" id="155416"/>
    <lineage>
        <taxon>Eukaryota</taxon>
        <taxon>Fungi</taxon>
        <taxon>Dikarya</taxon>
        <taxon>Ascomycota</taxon>
        <taxon>Pezizomycotina</taxon>
        <taxon>Sordariomycetes</taxon>
        <taxon>Xylariomycetidae</taxon>
        <taxon>Xylariales</taxon>
        <taxon>Xylariales incertae sedis</taxon>
        <taxon>Monosporascus</taxon>
    </lineage>
</organism>
<comment type="caution">
    <text evidence="2">The sequence shown here is derived from an EMBL/GenBank/DDBJ whole genome shotgun (WGS) entry which is preliminary data.</text>
</comment>
<proteinExistence type="predicted"/>